<dbReference type="EMBL" id="JAIWYP010000012">
    <property type="protein sequence ID" value="KAH3725066.1"/>
    <property type="molecule type" value="Genomic_DNA"/>
</dbReference>
<dbReference type="OrthoDB" id="6038816at2759"/>
<dbReference type="Proteomes" id="UP000828390">
    <property type="component" value="Unassembled WGS sequence"/>
</dbReference>
<feature type="chain" id="PRO_5038403325" description="Cellulase" evidence="1">
    <location>
        <begin position="20"/>
        <end position="206"/>
    </location>
</feature>
<organism evidence="2 3">
    <name type="scientific">Dreissena polymorpha</name>
    <name type="common">Zebra mussel</name>
    <name type="synonym">Mytilus polymorpha</name>
    <dbReference type="NCBI Taxonomy" id="45954"/>
    <lineage>
        <taxon>Eukaryota</taxon>
        <taxon>Metazoa</taxon>
        <taxon>Spiralia</taxon>
        <taxon>Lophotrochozoa</taxon>
        <taxon>Mollusca</taxon>
        <taxon>Bivalvia</taxon>
        <taxon>Autobranchia</taxon>
        <taxon>Heteroconchia</taxon>
        <taxon>Euheterodonta</taxon>
        <taxon>Imparidentia</taxon>
        <taxon>Neoheterodontei</taxon>
        <taxon>Myida</taxon>
        <taxon>Dreissenoidea</taxon>
        <taxon>Dreissenidae</taxon>
        <taxon>Dreissena</taxon>
    </lineage>
</organism>
<dbReference type="InterPro" id="IPR036908">
    <property type="entry name" value="RlpA-like_sf"/>
</dbReference>
<accession>A0A9D4HNF6</accession>
<keyword evidence="3" id="KW-1185">Reference proteome</keyword>
<feature type="signal peptide" evidence="1">
    <location>
        <begin position="1"/>
        <end position="19"/>
    </location>
</feature>
<proteinExistence type="predicted"/>
<keyword evidence="1" id="KW-0732">Signal</keyword>
<dbReference type="AlphaFoldDB" id="A0A9D4HNF6"/>
<protein>
    <recommendedName>
        <fullName evidence="4">Cellulase</fullName>
    </recommendedName>
</protein>
<dbReference type="Pfam" id="PF22514">
    <property type="entry name" value="EXPB1_D1"/>
    <property type="match status" value="1"/>
</dbReference>
<evidence type="ECO:0008006" key="4">
    <source>
        <dbReference type="Google" id="ProtNLM"/>
    </source>
</evidence>
<comment type="caution">
    <text evidence="2">The sequence shown here is derived from an EMBL/GenBank/DDBJ whole genome shotgun (WGS) entry which is preliminary data.</text>
</comment>
<reference evidence="2" key="1">
    <citation type="journal article" date="2019" name="bioRxiv">
        <title>The Genome of the Zebra Mussel, Dreissena polymorpha: A Resource for Invasive Species Research.</title>
        <authorList>
            <person name="McCartney M.A."/>
            <person name="Auch B."/>
            <person name="Kono T."/>
            <person name="Mallez S."/>
            <person name="Zhang Y."/>
            <person name="Obille A."/>
            <person name="Becker A."/>
            <person name="Abrahante J.E."/>
            <person name="Garbe J."/>
            <person name="Badalamenti J.P."/>
            <person name="Herman A."/>
            <person name="Mangelson H."/>
            <person name="Liachko I."/>
            <person name="Sullivan S."/>
            <person name="Sone E.D."/>
            <person name="Koren S."/>
            <person name="Silverstein K.A.T."/>
            <person name="Beckman K.B."/>
            <person name="Gohl D.M."/>
        </authorList>
    </citation>
    <scope>NUCLEOTIDE SEQUENCE</scope>
    <source>
        <strain evidence="2">Duluth1</strain>
        <tissue evidence="2">Whole animal</tissue>
    </source>
</reference>
<reference evidence="2" key="2">
    <citation type="submission" date="2020-11" db="EMBL/GenBank/DDBJ databases">
        <authorList>
            <person name="McCartney M.A."/>
            <person name="Auch B."/>
            <person name="Kono T."/>
            <person name="Mallez S."/>
            <person name="Becker A."/>
            <person name="Gohl D.M."/>
            <person name="Silverstein K.A.T."/>
            <person name="Koren S."/>
            <person name="Bechman K.B."/>
            <person name="Herman A."/>
            <person name="Abrahante J.E."/>
            <person name="Garbe J."/>
        </authorList>
    </citation>
    <scope>NUCLEOTIDE SEQUENCE</scope>
    <source>
        <strain evidence="2">Duluth1</strain>
        <tissue evidence="2">Whole animal</tissue>
    </source>
</reference>
<dbReference type="CDD" id="cd22278">
    <property type="entry name" value="DPBB_GH45_endoglucanase"/>
    <property type="match status" value="1"/>
</dbReference>
<dbReference type="Gene3D" id="2.40.40.10">
    <property type="entry name" value="RlpA-like domain"/>
    <property type="match status" value="1"/>
</dbReference>
<dbReference type="SUPFAM" id="SSF50685">
    <property type="entry name" value="Barwin-like endoglucanases"/>
    <property type="match status" value="1"/>
</dbReference>
<name>A0A9D4HNF6_DREPO</name>
<gene>
    <name evidence="2" type="ORF">DPMN_050895</name>
</gene>
<evidence type="ECO:0000256" key="1">
    <source>
        <dbReference type="SAM" id="SignalP"/>
    </source>
</evidence>
<sequence length="206" mass="22634">MNVYLTVLFVSFGALLAEANQKCHGHPRMYNGKQCASTTRYADRHKGACGCGPHDTDNQFPWNSNGLVAAANQNLFDSSGGTWCGPSCGKCVRLTTTGGFVKGQGGATGEGKSKIFMITNLCPNVWPNLSWCNQRGHNGVNQYGYAAHFDLENGHTQITGMGWDNSEVTWEWANCDEGHSQDGRTPNYGMYQQCQCKKNRRHTGKK</sequence>
<evidence type="ECO:0000313" key="3">
    <source>
        <dbReference type="Proteomes" id="UP000828390"/>
    </source>
</evidence>
<evidence type="ECO:0000313" key="2">
    <source>
        <dbReference type="EMBL" id="KAH3725066.1"/>
    </source>
</evidence>